<protein>
    <submittedName>
        <fullName evidence="4">Reverse transcriptase domain-containing protein</fullName>
    </submittedName>
</protein>
<dbReference type="PANTHER" id="PTHR37984">
    <property type="entry name" value="PROTEIN CBG26694"/>
    <property type="match status" value="1"/>
</dbReference>
<dbReference type="SUPFAM" id="SSF56672">
    <property type="entry name" value="DNA/RNA polymerases"/>
    <property type="match status" value="1"/>
</dbReference>
<proteinExistence type="predicted"/>
<dbReference type="Gene3D" id="3.30.70.270">
    <property type="match status" value="2"/>
</dbReference>
<dbReference type="InterPro" id="IPR000477">
    <property type="entry name" value="RT_dom"/>
</dbReference>
<evidence type="ECO:0000259" key="1">
    <source>
        <dbReference type="PROSITE" id="PS50878"/>
    </source>
</evidence>
<evidence type="ECO:0000313" key="4">
    <source>
        <dbReference type="WBParaSite" id="ECPE_0001175001-mRNA-1"/>
    </source>
</evidence>
<dbReference type="PANTHER" id="PTHR37984:SF9">
    <property type="entry name" value="INTEGRASE CATALYTIC DOMAIN-CONTAINING PROTEIN"/>
    <property type="match status" value="1"/>
</dbReference>
<dbReference type="EMBL" id="UZAN01051365">
    <property type="protein sequence ID" value="VDP88861.1"/>
    <property type="molecule type" value="Genomic_DNA"/>
</dbReference>
<gene>
    <name evidence="2" type="ORF">ECPE_LOCUS11714</name>
</gene>
<dbReference type="PROSITE" id="PS50878">
    <property type="entry name" value="RT_POL"/>
    <property type="match status" value="1"/>
</dbReference>
<organism evidence="4">
    <name type="scientific">Echinostoma caproni</name>
    <dbReference type="NCBI Taxonomy" id="27848"/>
    <lineage>
        <taxon>Eukaryota</taxon>
        <taxon>Metazoa</taxon>
        <taxon>Spiralia</taxon>
        <taxon>Lophotrochozoa</taxon>
        <taxon>Platyhelminthes</taxon>
        <taxon>Trematoda</taxon>
        <taxon>Digenea</taxon>
        <taxon>Plagiorchiida</taxon>
        <taxon>Echinostomata</taxon>
        <taxon>Echinostomatoidea</taxon>
        <taxon>Echinostomatidae</taxon>
        <taxon>Echinostoma</taxon>
    </lineage>
</organism>
<evidence type="ECO:0000313" key="2">
    <source>
        <dbReference type="EMBL" id="VDP88861.1"/>
    </source>
</evidence>
<dbReference type="InterPro" id="IPR050951">
    <property type="entry name" value="Retrovirus_Pol_polyprotein"/>
</dbReference>
<dbReference type="Pfam" id="PF00078">
    <property type="entry name" value="RVT_1"/>
    <property type="match status" value="1"/>
</dbReference>
<feature type="domain" description="Reverse transcriptase" evidence="1">
    <location>
        <begin position="1"/>
        <end position="236"/>
    </location>
</feature>
<name>A0A183AXN0_9TREM</name>
<dbReference type="OrthoDB" id="6147533at2759"/>
<dbReference type="Proteomes" id="UP000272942">
    <property type="component" value="Unassembled WGS sequence"/>
</dbReference>
<dbReference type="AlphaFoldDB" id="A0A183AXN0"/>
<keyword evidence="3" id="KW-1185">Reference proteome</keyword>
<reference evidence="2 3" key="2">
    <citation type="submission" date="2018-11" db="EMBL/GenBank/DDBJ databases">
        <authorList>
            <consortium name="Pathogen Informatics"/>
        </authorList>
    </citation>
    <scope>NUCLEOTIDE SEQUENCE [LARGE SCALE GENOMIC DNA]</scope>
    <source>
        <strain evidence="2 3">Egypt</strain>
    </source>
</reference>
<dbReference type="InterPro" id="IPR043502">
    <property type="entry name" value="DNA/RNA_pol_sf"/>
</dbReference>
<sequence length="290" mass="32853">MHTRLQHLIVKCSNNTGGMNVQPVTLEVDGEPIFLERRVIPYGQRDGVLQVLEKMERDGIITRVISSTWATPIVIAIKSDGKSPRICGDYRLTLNPRLRKCVTTTMEPEDFMKALHGSTCFSKIDLADAYLQIPLAPTCRHFTTINTPWGLYQYNFLPFGLHKSSGIFQAAIDEVIRGLDGVLAYQDDVIVFGTTKAERDDRLLKLLERFAQKNVSIRASKCMFSSPELEFLGFTVDAKGYRPDPSRFRPLTELESPRDHNQLRSIMGCLQYYSRFIPNFATKAQPLFAA</sequence>
<dbReference type="WBParaSite" id="ECPE_0001175001-mRNA-1">
    <property type="protein sequence ID" value="ECPE_0001175001-mRNA-1"/>
    <property type="gene ID" value="ECPE_0001175001"/>
</dbReference>
<dbReference type="Gene3D" id="3.10.10.10">
    <property type="entry name" value="HIV Type 1 Reverse Transcriptase, subunit A, domain 1"/>
    <property type="match status" value="1"/>
</dbReference>
<accession>A0A183AXN0</accession>
<reference evidence="4" key="1">
    <citation type="submission" date="2016-06" db="UniProtKB">
        <authorList>
            <consortium name="WormBaseParasite"/>
        </authorList>
    </citation>
    <scope>IDENTIFICATION</scope>
</reference>
<evidence type="ECO:0000313" key="3">
    <source>
        <dbReference type="Proteomes" id="UP000272942"/>
    </source>
</evidence>
<dbReference type="CDD" id="cd01647">
    <property type="entry name" value="RT_LTR"/>
    <property type="match status" value="1"/>
</dbReference>
<dbReference type="InterPro" id="IPR043128">
    <property type="entry name" value="Rev_trsase/Diguanyl_cyclase"/>
</dbReference>